<dbReference type="SUPFAM" id="SSF51197">
    <property type="entry name" value="Clavaminate synthase-like"/>
    <property type="match status" value="1"/>
</dbReference>
<feature type="region of interest" description="Disordered" evidence="1">
    <location>
        <begin position="290"/>
        <end position="309"/>
    </location>
</feature>
<feature type="region of interest" description="Disordered" evidence="1">
    <location>
        <begin position="841"/>
        <end position="881"/>
    </location>
</feature>
<feature type="region of interest" description="Disordered" evidence="1">
    <location>
        <begin position="949"/>
        <end position="999"/>
    </location>
</feature>
<feature type="region of interest" description="Disordered" evidence="1">
    <location>
        <begin position="684"/>
        <end position="715"/>
    </location>
</feature>
<feature type="compositionally biased region" description="Low complexity" evidence="1">
    <location>
        <begin position="843"/>
        <end position="856"/>
    </location>
</feature>
<protein>
    <submittedName>
        <fullName evidence="3">SWIM-type domain-containing protein</fullName>
    </submittedName>
</protein>
<evidence type="ECO:0000256" key="1">
    <source>
        <dbReference type="SAM" id="MobiDB-lite"/>
    </source>
</evidence>
<name>A0A1I8FJX0_9PLAT</name>
<reference evidence="3" key="1">
    <citation type="submission" date="2016-11" db="UniProtKB">
        <authorList>
            <consortium name="WormBaseParasite"/>
        </authorList>
    </citation>
    <scope>IDENTIFICATION</scope>
</reference>
<feature type="region of interest" description="Disordered" evidence="1">
    <location>
        <begin position="1049"/>
        <end position="1068"/>
    </location>
</feature>
<dbReference type="Proteomes" id="UP000095280">
    <property type="component" value="Unplaced"/>
</dbReference>
<feature type="region of interest" description="Disordered" evidence="1">
    <location>
        <begin position="349"/>
        <end position="379"/>
    </location>
</feature>
<feature type="compositionally biased region" description="Low complexity" evidence="1">
    <location>
        <begin position="867"/>
        <end position="879"/>
    </location>
</feature>
<feature type="region of interest" description="Disordered" evidence="1">
    <location>
        <begin position="53"/>
        <end position="76"/>
    </location>
</feature>
<evidence type="ECO:0000313" key="2">
    <source>
        <dbReference type="Proteomes" id="UP000095280"/>
    </source>
</evidence>
<organism evidence="2 3">
    <name type="scientific">Macrostomum lignano</name>
    <dbReference type="NCBI Taxonomy" id="282301"/>
    <lineage>
        <taxon>Eukaryota</taxon>
        <taxon>Metazoa</taxon>
        <taxon>Spiralia</taxon>
        <taxon>Lophotrochozoa</taxon>
        <taxon>Platyhelminthes</taxon>
        <taxon>Rhabditophora</taxon>
        <taxon>Macrostomorpha</taxon>
        <taxon>Macrostomida</taxon>
        <taxon>Macrostomidae</taxon>
        <taxon>Macrostomum</taxon>
    </lineage>
</organism>
<feature type="region of interest" description="Disordered" evidence="1">
    <location>
        <begin position="138"/>
        <end position="170"/>
    </location>
</feature>
<dbReference type="Gene3D" id="2.60.120.620">
    <property type="entry name" value="q2cbj1_9rhob like domain"/>
    <property type="match status" value="1"/>
</dbReference>
<dbReference type="WBParaSite" id="maker-unitig_38147-snap-gene-0.2-mRNA-1">
    <property type="protein sequence ID" value="maker-unitig_38147-snap-gene-0.2-mRNA-1"/>
    <property type="gene ID" value="maker-unitig_38147-snap-gene-0.2"/>
</dbReference>
<evidence type="ECO:0000313" key="3">
    <source>
        <dbReference type="WBParaSite" id="maker-unitig_38147-snap-gene-0.2-mRNA-1"/>
    </source>
</evidence>
<accession>A0A1I8FJX0</accession>
<keyword evidence="2" id="KW-1185">Reference proteome</keyword>
<dbReference type="AlphaFoldDB" id="A0A1I8FJX0"/>
<feature type="region of interest" description="Disordered" evidence="1">
    <location>
        <begin position="746"/>
        <end position="770"/>
    </location>
</feature>
<sequence>GAAGPTTCPARCAGSLFRSDQQRQAHLQRVARVASPPDLHLLRRHAASPQWLLPSLVPDSNPASDPQPPHPRQSWWSQRRHPLISMAHCCPHFPAGQLCQRPVLFNSAVTAGASTAYLEDDASAIVDELTARAGRWRVGPVATSPPPMKPTGSRAPYGRPASDRPAAAEPQPASFAAQHNLLAPSSAAPSCTFSLHPVLCRHWRGALRFALNRLDGTGWRGVASAEWSALVDALPGQRLAAPGIGWLALTAVGAEGCWRWLRESLSEVALAEQQLARVCQACSGEMPPEHMLQPSAGVSPPLSTSEGPAVLASADPRCAVDRGRHRLRFRQPRQLQAVVKARLNPVKARLVSSTSSAHGRPPQRQPHQPQFGRRLAADRRTRPSAAEFCSAGLQGSAGLSRPWSSRLSPLPGSWSLPPSRSAGLHYARLAVKVDACSWMTWPAVQVDALPAFADSLRHGAELTVGLLRVLQGAPGQLAARGTRPTRWPESSHRRPVIACDFGCSALRLGLPRTATSLLRHARGDGVRMDPGMGPWPSDSRSASSARMQVAAATAGRHYEAARTLALRRLFACAVCHRRAPPSPQAKRHQRKLPQRRRHRQLGISQQLKPPPSSLPCGPLRSERSSKTVFACRDHPGRLQRFAAAALAPQPGNGPLSAAASLQGLRSPGFSRRDKLAAHLRLGRCKGSKRRTATSRDGPREAEMRAQGPACHSTGKSRCTQTIRLSSVSELNLPLLQQCRAQPAPTTCPARCAGKRSSAPTAARQERTLQRASPQWFAASLVPDSNRHASGSSGLSIPAFRAPIMVGAQRRHPSISMAHCWLPALSACQYGQKEKLTWDTWRQASPSGASGAANPRAQSAPPSPSGLPHPQLQQPQQQQQICQFSEDSEDLLTQALRELTGNGAGVDLPAEQQQQQEAPNVQFLLCSASVPVLFNSAVTAGASTASLEMTRRHRGRADGQGSRWRVGRLPPAPPMKPTGSRAPYGRPAATQPATAAHDHDPPLYPETNQGGFRHPDRECRSRTDPRYRMSSAWEAATRPRCCGLRTARAPRPGWLPSQSTSSRPSSTNDGYAVVRGVLTPSEVALLGELYDRLLSGSIDASSHRHDLGTRRLCRMPSSRRTSARSCGPGLADTCPARQRLRLLARALLGPDMDFDFDMMLAKPPQVKHANALGTLTPPTGWTCRIRGPCPAGWLWTHLA</sequence>
<feature type="compositionally biased region" description="Low complexity" evidence="1">
    <location>
        <begin position="358"/>
        <end position="374"/>
    </location>
</feature>
<feature type="compositionally biased region" description="Basic residues" evidence="1">
    <location>
        <begin position="579"/>
        <end position="600"/>
    </location>
</feature>
<proteinExistence type="predicted"/>
<feature type="compositionally biased region" description="Low complexity" evidence="1">
    <location>
        <begin position="1055"/>
        <end position="1066"/>
    </location>
</feature>
<feature type="region of interest" description="Disordered" evidence="1">
    <location>
        <begin position="579"/>
        <end position="621"/>
    </location>
</feature>